<gene>
    <name evidence="1" type="ORF">TSPGSL018_11098</name>
</gene>
<organism evidence="1">
    <name type="scientific">Tetraselmis sp. GSL018</name>
    <dbReference type="NCBI Taxonomy" id="582737"/>
    <lineage>
        <taxon>Eukaryota</taxon>
        <taxon>Viridiplantae</taxon>
        <taxon>Chlorophyta</taxon>
        <taxon>core chlorophytes</taxon>
        <taxon>Chlorodendrophyceae</taxon>
        <taxon>Chlorodendrales</taxon>
        <taxon>Chlorodendraceae</taxon>
        <taxon>Tetraselmis</taxon>
    </lineage>
</organism>
<reference evidence="1" key="1">
    <citation type="submission" date="2014-05" db="EMBL/GenBank/DDBJ databases">
        <title>The transcriptome of the halophilic microalga Tetraselmis sp. GSL018 isolated from the Great Salt Lake, Utah.</title>
        <authorList>
            <person name="Jinkerson R.E."/>
            <person name="D'Adamo S."/>
            <person name="Posewitz M.C."/>
        </authorList>
    </citation>
    <scope>NUCLEOTIDE SEQUENCE</scope>
    <source>
        <strain evidence="1">GSL018</strain>
    </source>
</reference>
<accession>A0A061S4I4</accession>
<feature type="non-terminal residue" evidence="1">
    <location>
        <position position="67"/>
    </location>
</feature>
<feature type="non-terminal residue" evidence="1">
    <location>
        <position position="1"/>
    </location>
</feature>
<name>A0A061S4I4_9CHLO</name>
<protein>
    <submittedName>
        <fullName evidence="1">Uncharacterized protein</fullName>
    </submittedName>
</protein>
<evidence type="ECO:0000313" key="1">
    <source>
        <dbReference type="EMBL" id="JAC80082.1"/>
    </source>
</evidence>
<sequence length="67" mass="7556">QHRKSRVPSAVLQQFFLGSPVELRGSLTTTEIPNKQKSLAEISARSHPPQVLSERKHMAVLRRALLK</sequence>
<dbReference type="EMBL" id="GBEZ01005198">
    <property type="protein sequence ID" value="JAC80082.1"/>
    <property type="molecule type" value="Transcribed_RNA"/>
</dbReference>
<proteinExistence type="predicted"/>
<dbReference type="AlphaFoldDB" id="A0A061S4I4"/>